<dbReference type="Gene3D" id="1.10.1760.20">
    <property type="match status" value="1"/>
</dbReference>
<dbReference type="Proteomes" id="UP001253545">
    <property type="component" value="Unassembled WGS sequence"/>
</dbReference>
<dbReference type="InterPro" id="IPR002751">
    <property type="entry name" value="CbiM/NikMN"/>
</dbReference>
<accession>A0ABU2ZRV9</accession>
<sequence>MSMTLLQMIAVLLFAAGLVYIVTKTELTRLMTDRKWQHIVFGAATCVFVLWLFRISIHDGLIIHFLWLSTLTLVLGFRWSMLVGSFVLIMSTVIGNDTWQMIGVNGLIGVFLPIIVTYAVFSYAFHRIYRQFFVYIFVCAFFPGALTIALKMLGLSAYYLADGIFTWDVVYYNYTQMTILMIFPEAFFNGFSMTCLIVYKPDLVATFSDKFYIDGK</sequence>
<evidence type="ECO:0000256" key="3">
    <source>
        <dbReference type="ARBA" id="ARBA00022475"/>
    </source>
</evidence>
<evidence type="ECO:0000256" key="4">
    <source>
        <dbReference type="ARBA" id="ARBA00022692"/>
    </source>
</evidence>
<dbReference type="Pfam" id="PF01891">
    <property type="entry name" value="CbiM"/>
    <property type="match status" value="1"/>
</dbReference>
<feature type="transmembrane region" description="Helical" evidence="7">
    <location>
        <begin position="102"/>
        <end position="125"/>
    </location>
</feature>
<feature type="transmembrane region" description="Helical" evidence="7">
    <location>
        <begin position="37"/>
        <end position="53"/>
    </location>
</feature>
<name>A0ABU2ZRV9_9ALTE</name>
<keyword evidence="3" id="KW-1003">Cell membrane</keyword>
<keyword evidence="4 7" id="KW-0812">Transmembrane</keyword>
<feature type="transmembrane region" description="Helical" evidence="7">
    <location>
        <begin position="132"/>
        <end position="159"/>
    </location>
</feature>
<dbReference type="EMBL" id="JAVRHX010000001">
    <property type="protein sequence ID" value="MDT0594172.1"/>
    <property type="molecule type" value="Genomic_DNA"/>
</dbReference>
<protein>
    <submittedName>
        <fullName evidence="8">Energy-coupling factor ABC transporter permease</fullName>
    </submittedName>
</protein>
<organism evidence="8 9">
    <name type="scientific">Glaciecola petra</name>
    <dbReference type="NCBI Taxonomy" id="3075602"/>
    <lineage>
        <taxon>Bacteria</taxon>
        <taxon>Pseudomonadati</taxon>
        <taxon>Pseudomonadota</taxon>
        <taxon>Gammaproteobacteria</taxon>
        <taxon>Alteromonadales</taxon>
        <taxon>Alteromonadaceae</taxon>
        <taxon>Glaciecola</taxon>
    </lineage>
</organism>
<keyword evidence="5 7" id="KW-1133">Transmembrane helix</keyword>
<feature type="transmembrane region" description="Helical" evidence="7">
    <location>
        <begin position="179"/>
        <end position="199"/>
    </location>
</feature>
<dbReference type="RefSeq" id="WP_311367654.1">
    <property type="nucleotide sequence ID" value="NZ_JAVRHX010000001.1"/>
</dbReference>
<keyword evidence="9" id="KW-1185">Reference proteome</keyword>
<evidence type="ECO:0000313" key="9">
    <source>
        <dbReference type="Proteomes" id="UP001253545"/>
    </source>
</evidence>
<comment type="caution">
    <text evidence="8">The sequence shown here is derived from an EMBL/GenBank/DDBJ whole genome shotgun (WGS) entry which is preliminary data.</text>
</comment>
<evidence type="ECO:0000256" key="7">
    <source>
        <dbReference type="SAM" id="Phobius"/>
    </source>
</evidence>
<comment type="subcellular location">
    <subcellularLocation>
        <location evidence="1">Cell membrane</location>
        <topology evidence="1">Multi-pass membrane protein</topology>
    </subcellularLocation>
</comment>
<evidence type="ECO:0000256" key="5">
    <source>
        <dbReference type="ARBA" id="ARBA00022989"/>
    </source>
</evidence>
<evidence type="ECO:0000256" key="1">
    <source>
        <dbReference type="ARBA" id="ARBA00004651"/>
    </source>
</evidence>
<proteinExistence type="predicted"/>
<feature type="transmembrane region" description="Helical" evidence="7">
    <location>
        <begin position="65"/>
        <end position="90"/>
    </location>
</feature>
<evidence type="ECO:0000256" key="2">
    <source>
        <dbReference type="ARBA" id="ARBA00022448"/>
    </source>
</evidence>
<keyword evidence="2" id="KW-0813">Transport</keyword>
<reference evidence="8 9" key="1">
    <citation type="submission" date="2023-09" db="EMBL/GenBank/DDBJ databases">
        <authorList>
            <person name="Rey-Velasco X."/>
        </authorList>
    </citation>
    <scope>NUCLEOTIDE SEQUENCE [LARGE SCALE GENOMIC DNA]</scope>
    <source>
        <strain evidence="8 9">P117</strain>
    </source>
</reference>
<gene>
    <name evidence="8" type="ORF">RM552_04880</name>
</gene>
<keyword evidence="6 7" id="KW-0472">Membrane</keyword>
<evidence type="ECO:0000313" key="8">
    <source>
        <dbReference type="EMBL" id="MDT0594172.1"/>
    </source>
</evidence>
<evidence type="ECO:0000256" key="6">
    <source>
        <dbReference type="ARBA" id="ARBA00023136"/>
    </source>
</evidence>